<feature type="domain" description="BRCT" evidence="3">
    <location>
        <begin position="433"/>
        <end position="522"/>
    </location>
</feature>
<organism evidence="4 5">
    <name type="scientific">Ceraceosorus guamensis</name>
    <dbReference type="NCBI Taxonomy" id="1522189"/>
    <lineage>
        <taxon>Eukaryota</taxon>
        <taxon>Fungi</taxon>
        <taxon>Dikarya</taxon>
        <taxon>Basidiomycota</taxon>
        <taxon>Ustilaginomycotina</taxon>
        <taxon>Exobasidiomycetes</taxon>
        <taxon>Ceraceosorales</taxon>
        <taxon>Ceraceosoraceae</taxon>
        <taxon>Ceraceosorus</taxon>
    </lineage>
</organism>
<dbReference type="PANTHER" id="PTHR13561">
    <property type="entry name" value="DNA REPLICATION REGULATOR DPB11-RELATED"/>
    <property type="match status" value="1"/>
</dbReference>
<feature type="compositionally biased region" description="Basic and acidic residues" evidence="2">
    <location>
        <begin position="857"/>
        <end position="879"/>
    </location>
</feature>
<dbReference type="GO" id="GO:0033314">
    <property type="term" value="P:mitotic DNA replication checkpoint signaling"/>
    <property type="evidence" value="ECO:0007669"/>
    <property type="project" value="TreeGrafter"/>
</dbReference>
<feature type="compositionally biased region" description="Low complexity" evidence="2">
    <location>
        <begin position="29"/>
        <end position="39"/>
    </location>
</feature>
<feature type="region of interest" description="Disordered" evidence="2">
    <location>
        <begin position="1"/>
        <end position="49"/>
    </location>
</feature>
<dbReference type="AlphaFoldDB" id="A0A316VXJ8"/>
<feature type="region of interest" description="Disordered" evidence="2">
    <location>
        <begin position="726"/>
        <end position="801"/>
    </location>
</feature>
<reference evidence="4 5" key="1">
    <citation type="journal article" date="2018" name="Mol. Biol. Evol.">
        <title>Broad Genomic Sampling Reveals a Smut Pathogenic Ancestry of the Fungal Clade Ustilaginomycotina.</title>
        <authorList>
            <person name="Kijpornyongpan T."/>
            <person name="Mondo S.J."/>
            <person name="Barry K."/>
            <person name="Sandor L."/>
            <person name="Lee J."/>
            <person name="Lipzen A."/>
            <person name="Pangilinan J."/>
            <person name="LaButti K."/>
            <person name="Hainaut M."/>
            <person name="Henrissat B."/>
            <person name="Grigoriev I.V."/>
            <person name="Spatafora J.W."/>
            <person name="Aime M.C."/>
        </authorList>
    </citation>
    <scope>NUCLEOTIDE SEQUENCE [LARGE SCALE GENOMIC DNA]</scope>
    <source>
        <strain evidence="4 5">MCA 4658</strain>
    </source>
</reference>
<feature type="domain" description="BRCT" evidence="3">
    <location>
        <begin position="73"/>
        <end position="145"/>
    </location>
</feature>
<proteinExistence type="predicted"/>
<dbReference type="CDD" id="cd00027">
    <property type="entry name" value="BRCT"/>
    <property type="match status" value="1"/>
</dbReference>
<dbReference type="Gene3D" id="3.40.50.10190">
    <property type="entry name" value="BRCT domain"/>
    <property type="match status" value="4"/>
</dbReference>
<dbReference type="GO" id="GO:0006270">
    <property type="term" value="P:DNA replication initiation"/>
    <property type="evidence" value="ECO:0007669"/>
    <property type="project" value="TreeGrafter"/>
</dbReference>
<dbReference type="Pfam" id="PF00533">
    <property type="entry name" value="BRCT"/>
    <property type="match status" value="1"/>
</dbReference>
<feature type="domain" description="BRCT" evidence="3">
    <location>
        <begin position="165"/>
        <end position="288"/>
    </location>
</feature>
<protein>
    <recommendedName>
        <fullName evidence="3">BRCT domain-containing protein</fullName>
    </recommendedName>
</protein>
<dbReference type="Proteomes" id="UP000245783">
    <property type="component" value="Unassembled WGS sequence"/>
</dbReference>
<evidence type="ECO:0000313" key="5">
    <source>
        <dbReference type="Proteomes" id="UP000245783"/>
    </source>
</evidence>
<dbReference type="GO" id="GO:0007095">
    <property type="term" value="P:mitotic G2 DNA damage checkpoint signaling"/>
    <property type="evidence" value="ECO:0007669"/>
    <property type="project" value="TreeGrafter"/>
</dbReference>
<feature type="region of interest" description="Disordered" evidence="2">
    <location>
        <begin position="846"/>
        <end position="946"/>
    </location>
</feature>
<feature type="compositionally biased region" description="Low complexity" evidence="2">
    <location>
        <begin position="784"/>
        <end position="794"/>
    </location>
</feature>
<dbReference type="InterPro" id="IPR036420">
    <property type="entry name" value="BRCT_dom_sf"/>
</dbReference>
<evidence type="ECO:0000313" key="4">
    <source>
        <dbReference type="EMBL" id="PWN42377.1"/>
    </source>
</evidence>
<dbReference type="PANTHER" id="PTHR13561:SF20">
    <property type="entry name" value="DNA TOPOISOMERASE 2-BINDING PROTEIN 1"/>
    <property type="match status" value="1"/>
</dbReference>
<dbReference type="SUPFAM" id="SSF52113">
    <property type="entry name" value="BRCT domain"/>
    <property type="match status" value="3"/>
</dbReference>
<feature type="compositionally biased region" description="Basic and acidic residues" evidence="2">
    <location>
        <begin position="381"/>
        <end position="399"/>
    </location>
</feature>
<feature type="compositionally biased region" description="Basic and acidic residues" evidence="2">
    <location>
        <begin position="408"/>
        <end position="418"/>
    </location>
</feature>
<dbReference type="SMART" id="SM00292">
    <property type="entry name" value="BRCT"/>
    <property type="match status" value="3"/>
</dbReference>
<name>A0A316VXJ8_9BASI</name>
<keyword evidence="1" id="KW-0677">Repeat</keyword>
<evidence type="ECO:0000259" key="3">
    <source>
        <dbReference type="PROSITE" id="PS50172"/>
    </source>
</evidence>
<feature type="region of interest" description="Disordered" evidence="2">
    <location>
        <begin position="329"/>
        <end position="433"/>
    </location>
</feature>
<sequence>MSSLNRSARAHRSTKVPNAILRPAPPDIGASGSSKSARASRSEADDAEADAHFRALRQAADQWAEQMDEDSNWNEKPLLGAVIAFSGLGDQKNHYQQMARDLGAEARSDMPENTHFLLAVEPLSEKCTRAVDAGIRIVQPRWLEEVKRRWCHDEPVDIDGLATEYALDTFATLNVVLAGFHDAEERRDIRTRMIGAGAECPRDTDLAAGGHTHVLCSSTAKSESITLKSVLKFKGRAERYIRRSEKIPTGAPDAAQMLNANAMHCVVLEWMQDSLEVGGCLDSTRYELSKFSLQPADRRSFIDATLRNRTRVAEDFKARHASAVARSVAQDVSTEGDERVSIQRAPQQANNPNILRKIIAQASDDGPEGHAQPTKAPLGGSREHAFGDHGEQSKEEEGPRAAQGTKHFPTEIKRKGPQEAHSPQQQGEAASSSSEGVFAGLGFTLDLVESKFRTRVAEQIVRYGGRMLPDEQAHHAQYCVVECRSSSECPTSSSPNALQVTIWWIERCIHFNKLEPIDSTPFARPSTPFIPQALLKGLRISITQAGHSVDDSQSSRVLQVLGVTPSSSFGRGRYTHLYCGSDEGGPEVSRSEKVKAAREWGVPIVGAAFVRRLYDEGIVDPLGASLSSGGGQQNSQVLPDSLATTVRRTTSECSNKASQMTQSMAMGQMNPPKQVEQKRAPQMEADVSVSATHPVTATQIAWESVNQSMVGQLAADELAGLLNGTRSTTTEKVKRPTSADLLSRSKSRKGPPSRSGSKRATSIGSGTGRDGSTSPEKGVRDNSVDSGSVSPSKSQTAEGRAEELVQRFAQHEAGSYDESKTQATRICWEDPNAKRGMLQLQQMMAASIHSRAPSRSPCKDDPFADHASPRKTTNGEKRSTTSANAAAQSSENASAKRARLSHTAAKAAVVGAKNLSPSKTAYELDDQGLTSPRRQVLARKQPNSRA</sequence>
<evidence type="ECO:0000256" key="1">
    <source>
        <dbReference type="ARBA" id="ARBA00022737"/>
    </source>
</evidence>
<dbReference type="InParanoid" id="A0A316VXJ8"/>
<dbReference type="STRING" id="1522189.A0A316VXJ8"/>
<feature type="compositionally biased region" description="Low complexity" evidence="2">
    <location>
        <begin position="424"/>
        <end position="433"/>
    </location>
</feature>
<dbReference type="FunCoup" id="A0A316VXJ8">
    <property type="interactions" value="17"/>
</dbReference>
<dbReference type="GeneID" id="37032164"/>
<dbReference type="EMBL" id="KZ819380">
    <property type="protein sequence ID" value="PWN42377.1"/>
    <property type="molecule type" value="Genomic_DNA"/>
</dbReference>
<accession>A0A316VXJ8</accession>
<feature type="compositionally biased region" description="Low complexity" evidence="2">
    <location>
        <begin position="880"/>
        <end position="895"/>
    </location>
</feature>
<evidence type="ECO:0000256" key="2">
    <source>
        <dbReference type="SAM" id="MobiDB-lite"/>
    </source>
</evidence>
<dbReference type="OrthoDB" id="251770at2759"/>
<dbReference type="RefSeq" id="XP_025369537.1">
    <property type="nucleotide sequence ID" value="XM_025510294.1"/>
</dbReference>
<keyword evidence="5" id="KW-1185">Reference proteome</keyword>
<feature type="compositionally biased region" description="Polar residues" evidence="2">
    <location>
        <begin position="344"/>
        <end position="353"/>
    </location>
</feature>
<dbReference type="PROSITE" id="PS50172">
    <property type="entry name" value="BRCT"/>
    <property type="match status" value="3"/>
</dbReference>
<gene>
    <name evidence="4" type="ORF">IE81DRAFT_134576</name>
</gene>
<feature type="compositionally biased region" description="Polar residues" evidence="2">
    <location>
        <begin position="760"/>
        <end position="775"/>
    </location>
</feature>
<feature type="compositionally biased region" description="Basic and acidic residues" evidence="2">
    <location>
        <begin position="40"/>
        <end position="49"/>
    </location>
</feature>
<dbReference type="InterPro" id="IPR001357">
    <property type="entry name" value="BRCT_dom"/>
</dbReference>